<dbReference type="Pfam" id="PF07534">
    <property type="entry name" value="TLD"/>
    <property type="match status" value="1"/>
</dbReference>
<dbReference type="AlphaFoldDB" id="A0A397IKC5"/>
<evidence type="ECO:0000313" key="3">
    <source>
        <dbReference type="EMBL" id="RHZ73654.1"/>
    </source>
</evidence>
<dbReference type="InterPro" id="IPR000210">
    <property type="entry name" value="BTB/POZ_dom"/>
</dbReference>
<gene>
    <name evidence="3" type="ORF">Glove_230g126</name>
</gene>
<dbReference type="PANTHER" id="PTHR46306:SF1">
    <property type="entry name" value="BTB_POZ DOMAIN-CONTAINING PROTEIN 9"/>
    <property type="match status" value="1"/>
</dbReference>
<comment type="caution">
    <text evidence="3">The sequence shown here is derived from an EMBL/GenBank/DDBJ whole genome shotgun (WGS) entry which is preliminary data.</text>
</comment>
<feature type="domain" description="BTB" evidence="1">
    <location>
        <begin position="23"/>
        <end position="95"/>
    </location>
</feature>
<dbReference type="Gene3D" id="3.30.710.10">
    <property type="entry name" value="Potassium Channel Kv1.1, Chain A"/>
    <property type="match status" value="1"/>
</dbReference>
<dbReference type="InterPro" id="IPR006571">
    <property type="entry name" value="TLDc_dom"/>
</dbReference>
<feature type="domain" description="TLDc" evidence="2">
    <location>
        <begin position="303"/>
        <end position="476"/>
    </location>
</feature>
<dbReference type="PROSITE" id="PS50097">
    <property type="entry name" value="BTB"/>
    <property type="match status" value="1"/>
</dbReference>
<dbReference type="InterPro" id="IPR052407">
    <property type="entry name" value="BTB_POZ_domain_cont_9"/>
</dbReference>
<dbReference type="Pfam" id="PF00651">
    <property type="entry name" value="BTB"/>
    <property type="match status" value="1"/>
</dbReference>
<dbReference type="PROSITE" id="PS51886">
    <property type="entry name" value="TLDC"/>
    <property type="match status" value="1"/>
</dbReference>
<dbReference type="GO" id="GO:0005737">
    <property type="term" value="C:cytoplasm"/>
    <property type="evidence" value="ECO:0007669"/>
    <property type="project" value="TreeGrafter"/>
</dbReference>
<dbReference type="InterPro" id="IPR011705">
    <property type="entry name" value="BACK"/>
</dbReference>
<evidence type="ECO:0000259" key="1">
    <source>
        <dbReference type="PROSITE" id="PS50097"/>
    </source>
</evidence>
<name>A0A397IKC5_9GLOM</name>
<reference evidence="3 4" key="1">
    <citation type="submission" date="2018-08" db="EMBL/GenBank/DDBJ databases">
        <title>Genome and evolution of the arbuscular mycorrhizal fungus Diversispora epigaea (formerly Glomus versiforme) and its bacterial endosymbionts.</title>
        <authorList>
            <person name="Sun X."/>
            <person name="Fei Z."/>
            <person name="Harrison M."/>
        </authorList>
    </citation>
    <scope>NUCLEOTIDE SEQUENCE [LARGE SCALE GENOMIC DNA]</scope>
    <source>
        <strain evidence="3 4">IT104</strain>
    </source>
</reference>
<dbReference type="CDD" id="cd18186">
    <property type="entry name" value="BTB_POZ_ZBTB_KLHL-like"/>
    <property type="match status" value="1"/>
</dbReference>
<dbReference type="InterPro" id="IPR011333">
    <property type="entry name" value="SKP1/BTB/POZ_sf"/>
</dbReference>
<keyword evidence="4" id="KW-1185">Reference proteome</keyword>
<dbReference type="Pfam" id="PF07707">
    <property type="entry name" value="BACK"/>
    <property type="match status" value="1"/>
</dbReference>
<protein>
    <recommendedName>
        <fullName evidence="5">BTB domain-containing protein</fullName>
    </recommendedName>
</protein>
<dbReference type="SMART" id="SM00584">
    <property type="entry name" value="TLDc"/>
    <property type="match status" value="1"/>
</dbReference>
<dbReference type="Proteomes" id="UP000266861">
    <property type="component" value="Unassembled WGS sequence"/>
</dbReference>
<evidence type="ECO:0000313" key="4">
    <source>
        <dbReference type="Proteomes" id="UP000266861"/>
    </source>
</evidence>
<dbReference type="Gene3D" id="1.25.40.420">
    <property type="match status" value="1"/>
</dbReference>
<dbReference type="SUPFAM" id="SSF54695">
    <property type="entry name" value="POZ domain"/>
    <property type="match status" value="1"/>
</dbReference>
<sequence length="480" mass="56471">MTFKFLEKLCQDISELLNDKEECNVIMEIDQEQNKKTFTAHSTILRYRSSYFNKELTNTVPNDDNNKIIIKPNISAQIFEIILKYIYGGIIDTKNMDNRTMYDLMVVANELEFEELSEKLENNLIESKASWLRTHFTFVYHSIFKRNKFKNLKKFCNDIIVKHPSIIFESVEFTSLHESALVSILKRDDLQMKESEIWDHLIKWGTARNPTLPVKLKEWSDENIMTLKATLHQCLPLIRYFQIPNSDVVHKIKPYKKILDKQLWNDLKQYLILPDRPIKSTILPPRLVLKQELPARMIELFSIIINKEHASMISSWIDKKTRNNPYEFRLILRGSKNGFAPRTFWNICHGHANTIVVTKVKGTNEIIGGFNPLAWDKKKTDWVKTNKSFIFSFKDGNIQNSILSRVKRENMALWYSYKKDKYGPIFGNNELMMRSDVSNFTRLGQNWCYGSNSYKNPIRTTDEGFSIIDYEVFKVVKKSI</sequence>
<accession>A0A397IKC5</accession>
<evidence type="ECO:0008006" key="5">
    <source>
        <dbReference type="Google" id="ProtNLM"/>
    </source>
</evidence>
<dbReference type="EMBL" id="PQFF01000213">
    <property type="protein sequence ID" value="RHZ73654.1"/>
    <property type="molecule type" value="Genomic_DNA"/>
</dbReference>
<evidence type="ECO:0000259" key="2">
    <source>
        <dbReference type="PROSITE" id="PS51886"/>
    </source>
</evidence>
<proteinExistence type="predicted"/>
<organism evidence="3 4">
    <name type="scientific">Diversispora epigaea</name>
    <dbReference type="NCBI Taxonomy" id="1348612"/>
    <lineage>
        <taxon>Eukaryota</taxon>
        <taxon>Fungi</taxon>
        <taxon>Fungi incertae sedis</taxon>
        <taxon>Mucoromycota</taxon>
        <taxon>Glomeromycotina</taxon>
        <taxon>Glomeromycetes</taxon>
        <taxon>Diversisporales</taxon>
        <taxon>Diversisporaceae</taxon>
        <taxon>Diversispora</taxon>
    </lineage>
</organism>
<dbReference type="SMART" id="SM00225">
    <property type="entry name" value="BTB"/>
    <property type="match status" value="1"/>
</dbReference>
<dbReference type="PANTHER" id="PTHR46306">
    <property type="entry name" value="BTB/POZ DOMAIN-CONTAINING PROTEIN 9"/>
    <property type="match status" value="1"/>
</dbReference>